<dbReference type="AlphaFoldDB" id="A0A9N9TRV7"/>
<sequence length="267" mass="31654">MIASVYSKNNCRQYSHNERIIENLKKHLKWNESDRILEIGVGDGKSTTDLLFPIFPKNFREYVGIDISQNTIEYLKSHIKLDKCNFYEMDVCCDRLPEEFENRFDHIFSFHCLHWARYPRKALENIKKMLKSEGQFFGTFLINGICDKLLFKLSQIPRWREHGYGKYISTFFQENSSNDYFEMWKNLFENLGFNLQLAHVDKFVLNFAKEEIADFVIAFLPTLSAVKKEDLKDYTLDVENVAISISEFDENKETYKFHMEAAIFMTS</sequence>
<dbReference type="PANTHER" id="PTHR43861:SF1">
    <property type="entry name" value="TRANS-ACONITATE 2-METHYLTRANSFERASE"/>
    <property type="match status" value="1"/>
</dbReference>
<dbReference type="Proteomes" id="UP001153712">
    <property type="component" value="Chromosome 3"/>
</dbReference>
<dbReference type="SUPFAM" id="SSF53335">
    <property type="entry name" value="S-adenosyl-L-methionine-dependent methyltransferases"/>
    <property type="match status" value="1"/>
</dbReference>
<dbReference type="GO" id="GO:0008757">
    <property type="term" value="F:S-adenosylmethionine-dependent methyltransferase activity"/>
    <property type="evidence" value="ECO:0007669"/>
    <property type="project" value="InterPro"/>
</dbReference>
<dbReference type="InterPro" id="IPR029063">
    <property type="entry name" value="SAM-dependent_MTases_sf"/>
</dbReference>
<accession>A0A9N9TRV7</accession>
<proteinExistence type="predicted"/>
<dbReference type="InterPro" id="IPR013216">
    <property type="entry name" value="Methyltransf_11"/>
</dbReference>
<name>A0A9N9TRV7_PHYSR</name>
<evidence type="ECO:0000313" key="2">
    <source>
        <dbReference type="EMBL" id="CAG9860064.1"/>
    </source>
</evidence>
<keyword evidence="3" id="KW-1185">Reference proteome</keyword>
<dbReference type="CDD" id="cd02440">
    <property type="entry name" value="AdoMet_MTases"/>
    <property type="match status" value="1"/>
</dbReference>
<dbReference type="PANTHER" id="PTHR43861">
    <property type="entry name" value="TRANS-ACONITATE 2-METHYLTRANSFERASE-RELATED"/>
    <property type="match status" value="1"/>
</dbReference>
<dbReference type="OrthoDB" id="66144at2759"/>
<organism evidence="2 3">
    <name type="scientific">Phyllotreta striolata</name>
    <name type="common">Striped flea beetle</name>
    <name type="synonym">Crioceris striolata</name>
    <dbReference type="NCBI Taxonomy" id="444603"/>
    <lineage>
        <taxon>Eukaryota</taxon>
        <taxon>Metazoa</taxon>
        <taxon>Ecdysozoa</taxon>
        <taxon>Arthropoda</taxon>
        <taxon>Hexapoda</taxon>
        <taxon>Insecta</taxon>
        <taxon>Pterygota</taxon>
        <taxon>Neoptera</taxon>
        <taxon>Endopterygota</taxon>
        <taxon>Coleoptera</taxon>
        <taxon>Polyphaga</taxon>
        <taxon>Cucujiformia</taxon>
        <taxon>Chrysomeloidea</taxon>
        <taxon>Chrysomelidae</taxon>
        <taxon>Galerucinae</taxon>
        <taxon>Alticini</taxon>
        <taxon>Phyllotreta</taxon>
    </lineage>
</organism>
<gene>
    <name evidence="2" type="ORF">PHYEVI_LOCUS6421</name>
</gene>
<dbReference type="EMBL" id="OU900096">
    <property type="protein sequence ID" value="CAG9860064.1"/>
    <property type="molecule type" value="Genomic_DNA"/>
</dbReference>
<reference evidence="2" key="1">
    <citation type="submission" date="2022-01" db="EMBL/GenBank/DDBJ databases">
        <authorList>
            <person name="King R."/>
        </authorList>
    </citation>
    <scope>NUCLEOTIDE SEQUENCE</scope>
</reference>
<dbReference type="Gene3D" id="3.40.50.150">
    <property type="entry name" value="Vaccinia Virus protein VP39"/>
    <property type="match status" value="1"/>
</dbReference>
<protein>
    <recommendedName>
        <fullName evidence="1">Methyltransferase type 11 domain-containing protein</fullName>
    </recommendedName>
</protein>
<feature type="domain" description="Methyltransferase type 11" evidence="1">
    <location>
        <begin position="37"/>
        <end position="137"/>
    </location>
</feature>
<dbReference type="Pfam" id="PF08241">
    <property type="entry name" value="Methyltransf_11"/>
    <property type="match status" value="1"/>
</dbReference>
<evidence type="ECO:0000313" key="3">
    <source>
        <dbReference type="Proteomes" id="UP001153712"/>
    </source>
</evidence>
<evidence type="ECO:0000259" key="1">
    <source>
        <dbReference type="Pfam" id="PF08241"/>
    </source>
</evidence>